<dbReference type="GO" id="GO:0015035">
    <property type="term" value="F:protein-disulfide reductase activity"/>
    <property type="evidence" value="ECO:0007669"/>
    <property type="project" value="TreeGrafter"/>
</dbReference>
<dbReference type="OrthoDB" id="9790390at2"/>
<dbReference type="InterPro" id="IPR011990">
    <property type="entry name" value="TPR-like_helical_dom_sf"/>
</dbReference>
<comment type="caution">
    <text evidence="3">The sequence shown here is derived from an EMBL/GenBank/DDBJ whole genome shotgun (WGS) entry which is preliminary data.</text>
</comment>
<evidence type="ECO:0000313" key="4">
    <source>
        <dbReference type="Proteomes" id="UP000186878"/>
    </source>
</evidence>
<dbReference type="InterPro" id="IPR036249">
    <property type="entry name" value="Thioredoxin-like_sf"/>
</dbReference>
<sequence>MAIVDPRTGQPLTGPEQSNPNGTGSSVAPEDVIVDVTLENFQQVVLEGSMQYPVVLQSWANSSESCRGLKPVLEKLAQEYAGAFVLARLDIEAFPQIASQLGVRSVPDVKLISQGQLYDHFQGALPEKQVREWLGKYIEAPADASQSPEEMAESALAAGDTETAEAIYRELIQQYPEHHDYQIDLASVRVAAGRTDDAKQILDNLPPEQRDAAKARGVRARIEFGEEALSQADIDALGERDDSEAQYQRAMRQIADGHYETGLEALLAVMKRDRAYGEDAARKTLLRVFDALGAEHPLTVVYRRRLFALLY</sequence>
<evidence type="ECO:0000259" key="2">
    <source>
        <dbReference type="PROSITE" id="PS51352"/>
    </source>
</evidence>
<organism evidence="3 4">
    <name type="scientific">Salinicola socius</name>
    <dbReference type="NCBI Taxonomy" id="404433"/>
    <lineage>
        <taxon>Bacteria</taxon>
        <taxon>Pseudomonadati</taxon>
        <taxon>Pseudomonadota</taxon>
        <taxon>Gammaproteobacteria</taxon>
        <taxon>Oceanospirillales</taxon>
        <taxon>Halomonadaceae</taxon>
        <taxon>Salinicola</taxon>
    </lineage>
</organism>
<dbReference type="Pfam" id="PF14559">
    <property type="entry name" value="TPR_19"/>
    <property type="match status" value="1"/>
</dbReference>
<dbReference type="PANTHER" id="PTHR45663:SF11">
    <property type="entry name" value="GEO12009P1"/>
    <property type="match status" value="1"/>
</dbReference>
<dbReference type="AlphaFoldDB" id="A0A1Q8SXH2"/>
<feature type="compositionally biased region" description="Polar residues" evidence="1">
    <location>
        <begin position="15"/>
        <end position="26"/>
    </location>
</feature>
<keyword evidence="4" id="KW-1185">Reference proteome</keyword>
<dbReference type="InterPro" id="IPR013766">
    <property type="entry name" value="Thioredoxin_domain"/>
</dbReference>
<dbReference type="SUPFAM" id="SSF52833">
    <property type="entry name" value="Thioredoxin-like"/>
    <property type="match status" value="1"/>
</dbReference>
<dbReference type="EMBL" id="MSDO01000001">
    <property type="protein sequence ID" value="OLO06090.1"/>
    <property type="molecule type" value="Genomic_DNA"/>
</dbReference>
<dbReference type="CDD" id="cd02956">
    <property type="entry name" value="ybbN"/>
    <property type="match status" value="1"/>
</dbReference>
<dbReference type="PANTHER" id="PTHR45663">
    <property type="entry name" value="GEO12009P1"/>
    <property type="match status" value="1"/>
</dbReference>
<dbReference type="PROSITE" id="PS51352">
    <property type="entry name" value="THIOREDOXIN_2"/>
    <property type="match status" value="1"/>
</dbReference>
<gene>
    <name evidence="3" type="ORF">BTW07_00915</name>
</gene>
<reference evidence="3 4" key="1">
    <citation type="submission" date="2016-12" db="EMBL/GenBank/DDBJ databases">
        <title>Draft genome sequences of strains Salinicola socius SMB35, Salinicola sp. MH3R3-1 and Chromohalobacter sp. SMB17 from the Verkhnekamsk potash mining region of Russia.</title>
        <authorList>
            <person name="Mavrodi D.V."/>
            <person name="Olsson B.E."/>
            <person name="Korsakova E.S."/>
            <person name="Pyankova A."/>
            <person name="Mavrodi O.V."/>
            <person name="Plotnikova E.G."/>
        </authorList>
    </citation>
    <scope>NUCLEOTIDE SEQUENCE [LARGE SCALE GENOMIC DNA]</scope>
    <source>
        <strain evidence="3 4">SMB35</strain>
    </source>
</reference>
<dbReference type="GO" id="GO:0005737">
    <property type="term" value="C:cytoplasm"/>
    <property type="evidence" value="ECO:0007669"/>
    <property type="project" value="TreeGrafter"/>
</dbReference>
<evidence type="ECO:0000256" key="1">
    <source>
        <dbReference type="SAM" id="MobiDB-lite"/>
    </source>
</evidence>
<name>A0A1Q8SXH2_9GAMM</name>
<dbReference type="STRING" id="404433.BTW07_00915"/>
<dbReference type="Proteomes" id="UP000186878">
    <property type="component" value="Unassembled WGS sequence"/>
</dbReference>
<accession>A0A1Q8SXH2</accession>
<protein>
    <submittedName>
        <fullName evidence="3">Co-chaperone YbbN</fullName>
    </submittedName>
</protein>
<dbReference type="Gene3D" id="3.40.30.10">
    <property type="entry name" value="Glutaredoxin"/>
    <property type="match status" value="1"/>
</dbReference>
<dbReference type="SUPFAM" id="SSF48452">
    <property type="entry name" value="TPR-like"/>
    <property type="match status" value="1"/>
</dbReference>
<proteinExistence type="predicted"/>
<feature type="domain" description="Thioredoxin" evidence="2">
    <location>
        <begin position="6"/>
        <end position="139"/>
    </location>
</feature>
<evidence type="ECO:0000313" key="3">
    <source>
        <dbReference type="EMBL" id="OLO06090.1"/>
    </source>
</evidence>
<feature type="region of interest" description="Disordered" evidence="1">
    <location>
        <begin position="1"/>
        <end position="28"/>
    </location>
</feature>
<dbReference type="Pfam" id="PF14561">
    <property type="entry name" value="TPR_20"/>
    <property type="match status" value="1"/>
</dbReference>
<dbReference type="GO" id="GO:0006950">
    <property type="term" value="P:response to stress"/>
    <property type="evidence" value="ECO:0007669"/>
    <property type="project" value="UniProtKB-ARBA"/>
</dbReference>
<dbReference type="RefSeq" id="WP_075568260.1">
    <property type="nucleotide sequence ID" value="NZ_MSDO01000001.1"/>
</dbReference>
<dbReference type="Gene3D" id="1.25.40.10">
    <property type="entry name" value="Tetratricopeptide repeat domain"/>
    <property type="match status" value="2"/>
</dbReference>
<dbReference type="Pfam" id="PF00085">
    <property type="entry name" value="Thioredoxin"/>
    <property type="match status" value="1"/>
</dbReference>